<dbReference type="STRING" id="756982.G1XR63"/>
<dbReference type="GeneID" id="22898048"/>
<evidence type="ECO:0000259" key="2">
    <source>
        <dbReference type="Pfam" id="PF01172"/>
    </source>
</evidence>
<evidence type="ECO:0000256" key="1">
    <source>
        <dbReference type="SAM" id="Phobius"/>
    </source>
</evidence>
<dbReference type="Proteomes" id="UP000008784">
    <property type="component" value="Unassembled WGS sequence"/>
</dbReference>
<dbReference type="InterPro" id="IPR039100">
    <property type="entry name" value="Sdo1/SBDS-like"/>
</dbReference>
<keyword evidence="1" id="KW-0812">Transmembrane</keyword>
<dbReference type="RefSeq" id="XP_011126975.1">
    <property type="nucleotide sequence ID" value="XM_011128673.1"/>
</dbReference>
<dbReference type="InterPro" id="IPR036786">
    <property type="entry name" value="Ribosome_mat_SBDS_N_sf"/>
</dbReference>
<dbReference type="Pfam" id="PF01172">
    <property type="entry name" value="SBDS_N"/>
    <property type="match status" value="1"/>
</dbReference>
<dbReference type="SUPFAM" id="SSF89895">
    <property type="entry name" value="FYSH domain"/>
    <property type="match status" value="1"/>
</dbReference>
<dbReference type="InterPro" id="IPR019783">
    <property type="entry name" value="SDO1/SBDS_N"/>
</dbReference>
<evidence type="ECO:0000313" key="3">
    <source>
        <dbReference type="EMBL" id="EGX44334.1"/>
    </source>
</evidence>
<name>G1XR63_ARTOA</name>
<dbReference type="eggNOG" id="ENOG502S9SB">
    <property type="taxonomic scope" value="Eukaryota"/>
</dbReference>
<dbReference type="PANTHER" id="PTHR10927:SF2">
    <property type="entry name" value="RESTRICTION OF TELOMERE CAPPING PROTEIN 3"/>
    <property type="match status" value="1"/>
</dbReference>
<dbReference type="AlphaFoldDB" id="G1XR63"/>
<gene>
    <name evidence="3" type="ORF">AOL_s00193g62</name>
</gene>
<dbReference type="EMBL" id="ADOT01000287">
    <property type="protein sequence ID" value="EGX44334.1"/>
    <property type="molecule type" value="Genomic_DNA"/>
</dbReference>
<proteinExistence type="predicted"/>
<protein>
    <recommendedName>
        <fullName evidence="2">Ribosome maturation protein SDO1/SBDS N-terminal domain-containing protein</fullName>
    </recommendedName>
</protein>
<keyword evidence="4" id="KW-1185">Reference proteome</keyword>
<reference evidence="3 4" key="1">
    <citation type="journal article" date="2011" name="PLoS Pathog.">
        <title>Genomic and proteomic analyses of the fungus Arthrobotrys oligospora provide insights into nematode-trap formation.</title>
        <authorList>
            <person name="Yang J."/>
            <person name="Wang L."/>
            <person name="Ji X."/>
            <person name="Feng Y."/>
            <person name="Li X."/>
            <person name="Zou C."/>
            <person name="Xu J."/>
            <person name="Ren Y."/>
            <person name="Mi Q."/>
            <person name="Wu J."/>
            <person name="Liu S."/>
            <person name="Liu Y."/>
            <person name="Huang X."/>
            <person name="Wang H."/>
            <person name="Niu X."/>
            <person name="Li J."/>
            <person name="Liang L."/>
            <person name="Luo Y."/>
            <person name="Ji K."/>
            <person name="Zhou W."/>
            <person name="Yu Z."/>
            <person name="Li G."/>
            <person name="Liu Y."/>
            <person name="Li L."/>
            <person name="Qiao M."/>
            <person name="Feng L."/>
            <person name="Zhang K.-Q."/>
        </authorList>
    </citation>
    <scope>NUCLEOTIDE SEQUENCE [LARGE SCALE GENOMIC DNA]</scope>
    <source>
        <strain evidence="4">ATCC 24927 / CBS 115.81 / DSM 1491</strain>
    </source>
</reference>
<dbReference type="HOGENOM" id="CLU_1532163_0_0_1"/>
<keyword evidence="1" id="KW-1133">Transmembrane helix</keyword>
<dbReference type="Gene3D" id="3.30.1250.10">
    <property type="entry name" value="Ribosome maturation protein SBDS, N-terminal domain"/>
    <property type="match status" value="1"/>
</dbReference>
<dbReference type="OrthoDB" id="2567806at2759"/>
<dbReference type="InParanoid" id="G1XR63"/>
<feature type="transmembrane region" description="Helical" evidence="1">
    <location>
        <begin position="146"/>
        <end position="168"/>
    </location>
</feature>
<organism evidence="3 4">
    <name type="scientific">Arthrobotrys oligospora (strain ATCC 24927 / CBS 115.81 / DSM 1491)</name>
    <name type="common">Nematode-trapping fungus</name>
    <name type="synonym">Didymozoophaga oligospora</name>
    <dbReference type="NCBI Taxonomy" id="756982"/>
    <lineage>
        <taxon>Eukaryota</taxon>
        <taxon>Fungi</taxon>
        <taxon>Dikarya</taxon>
        <taxon>Ascomycota</taxon>
        <taxon>Pezizomycotina</taxon>
        <taxon>Orbiliomycetes</taxon>
        <taxon>Orbiliales</taxon>
        <taxon>Orbiliaceae</taxon>
        <taxon>Orbilia</taxon>
        <taxon>Orbilia oligospora</taxon>
    </lineage>
</organism>
<comment type="caution">
    <text evidence="3">The sequence shown here is derived from an EMBL/GenBank/DDBJ whole genome shotgun (WGS) entry which is preliminary data.</text>
</comment>
<feature type="domain" description="Ribosome maturation protein SDO1/SBDS N-terminal" evidence="2">
    <location>
        <begin position="7"/>
        <end position="95"/>
    </location>
</feature>
<accession>G1XR63</accession>
<keyword evidence="1" id="KW-0472">Membrane</keyword>
<sequence>MRGSDKVSKVYLQKNNEDFIVLVEDKESLNKWKGDTSVPLTDVINGFKVFTTHRQGAQGVLDSASNAILDASFGTHKVDDIIPVILREGQLQVTSGVCTIRYPLHCIVKTIKKLIPFSYRARTVFPPQTIRRVAWQITDKQKIYDLVFFFFGCEQGIIVIFFFMFSIVGKSNAGK</sequence>
<evidence type="ECO:0000313" key="4">
    <source>
        <dbReference type="Proteomes" id="UP000008784"/>
    </source>
</evidence>
<dbReference type="PANTHER" id="PTHR10927">
    <property type="entry name" value="RIBOSOME MATURATION PROTEIN SBDS"/>
    <property type="match status" value="1"/>
</dbReference>